<evidence type="ECO:0000313" key="3">
    <source>
        <dbReference type="Proteomes" id="UP000245590"/>
    </source>
</evidence>
<proteinExistence type="predicted"/>
<sequence>MTTPNSATVPAAAPAITERDMLGALEVLDTASTDPAELMILTDEEIVGLDGGDSLELLGGPYLAQPGIDADASAASAIRSLAARHLLTPTGDASDPEGDFVVGDEESPRRPFQLDRALAGVLALRRTPEVITTIARTLAGGSTTLGHYVFPGGGVLEEYVTVDGFHHFSVPDLSVVPQRVHAFVDPFEDASEDGDVEVLTVPGPDVDQVVEGARSLSVLTVVAEEAGAQATVIAFPGRVRVLDNGPIRTDDDPVGCEISDVSPTGLRSIIEALTPGRSADDAGEPNDSRAGSGPSVQ</sequence>
<dbReference type="AlphaFoldDB" id="A0A2U2RJS2"/>
<evidence type="ECO:0000256" key="1">
    <source>
        <dbReference type="SAM" id="MobiDB-lite"/>
    </source>
</evidence>
<comment type="caution">
    <text evidence="2">The sequence shown here is derived from an EMBL/GenBank/DDBJ whole genome shotgun (WGS) entry which is preliminary data.</text>
</comment>
<dbReference type="EMBL" id="QFKX01000003">
    <property type="protein sequence ID" value="PWH06045.1"/>
    <property type="molecule type" value="Genomic_DNA"/>
</dbReference>
<keyword evidence="3" id="KW-1185">Reference proteome</keyword>
<reference evidence="2 3" key="1">
    <citation type="submission" date="2018-05" db="EMBL/GenBank/DDBJ databases">
        <title>Brachybacterium sp. M1HQ-2T, whole genome shotgun sequence.</title>
        <authorList>
            <person name="Tuo L."/>
        </authorList>
    </citation>
    <scope>NUCLEOTIDE SEQUENCE [LARGE SCALE GENOMIC DNA]</scope>
    <source>
        <strain evidence="2 3">M1HQ-2</strain>
    </source>
</reference>
<feature type="region of interest" description="Disordered" evidence="1">
    <location>
        <begin position="274"/>
        <end position="297"/>
    </location>
</feature>
<accession>A0A2U2RJS2</accession>
<name>A0A2U2RJS2_9MICO</name>
<dbReference type="Proteomes" id="UP000245590">
    <property type="component" value="Unassembled WGS sequence"/>
</dbReference>
<protein>
    <submittedName>
        <fullName evidence="2">Uncharacterized protein</fullName>
    </submittedName>
</protein>
<gene>
    <name evidence="2" type="ORF">DEO23_09515</name>
</gene>
<evidence type="ECO:0000313" key="2">
    <source>
        <dbReference type="EMBL" id="PWH06045.1"/>
    </source>
</evidence>
<organism evidence="2 3">
    <name type="scientific">Brachybacterium endophyticum</name>
    <dbReference type="NCBI Taxonomy" id="2182385"/>
    <lineage>
        <taxon>Bacteria</taxon>
        <taxon>Bacillati</taxon>
        <taxon>Actinomycetota</taxon>
        <taxon>Actinomycetes</taxon>
        <taxon>Micrococcales</taxon>
        <taxon>Dermabacteraceae</taxon>
        <taxon>Brachybacterium</taxon>
    </lineage>
</organism>